<protein>
    <submittedName>
        <fullName evidence="7">S8 family serine peptidase</fullName>
    </submittedName>
</protein>
<name>A0A8J7AWH9_9CYAN</name>
<dbReference type="PROSITE" id="PS51892">
    <property type="entry name" value="SUBTILASE"/>
    <property type="match status" value="1"/>
</dbReference>
<evidence type="ECO:0000256" key="4">
    <source>
        <dbReference type="ARBA" id="ARBA00022825"/>
    </source>
</evidence>
<keyword evidence="2 5" id="KW-0645">Protease</keyword>
<evidence type="ECO:0000256" key="3">
    <source>
        <dbReference type="ARBA" id="ARBA00022801"/>
    </source>
</evidence>
<keyword evidence="4 5" id="KW-0720">Serine protease</keyword>
<evidence type="ECO:0000256" key="5">
    <source>
        <dbReference type="PROSITE-ProRule" id="PRU01240"/>
    </source>
</evidence>
<dbReference type="GO" id="GO:0006508">
    <property type="term" value="P:proteolysis"/>
    <property type="evidence" value="ECO:0007669"/>
    <property type="project" value="UniProtKB-KW"/>
</dbReference>
<dbReference type="Pfam" id="PF00082">
    <property type="entry name" value="Peptidase_S8"/>
    <property type="match status" value="1"/>
</dbReference>
<keyword evidence="8" id="KW-1185">Reference proteome</keyword>
<dbReference type="SUPFAM" id="SSF52743">
    <property type="entry name" value="Subtilisin-like"/>
    <property type="match status" value="1"/>
</dbReference>
<dbReference type="AlphaFoldDB" id="A0A8J7AWH9"/>
<accession>A0A8J7AWH9</accession>
<feature type="domain" description="Peptidase S8/S53" evidence="6">
    <location>
        <begin position="303"/>
        <end position="679"/>
    </location>
</feature>
<feature type="active site" description="Charge relay system" evidence="5">
    <location>
        <position position="620"/>
    </location>
</feature>
<proteinExistence type="inferred from homology"/>
<gene>
    <name evidence="7" type="ORF">IQ241_14530</name>
</gene>
<sequence length="728" mass="78473">MKRLLPWSLLTVGCLVGLIDLVRYPLDRTVAMAQTAADEGDLYYTFYDQRIPLVERTNQIAVEFSPNPSLTRGEQEPAYLRLQRDLQAATQGTRGGLHDQPAAGVEVRPLGNRYALIELPEGTRSPAARLGPQLEQPYIAATLPVLSRPEAEDSIVVTPEIVVSFEPNTTEGQARSLIAQYNLELIRPLRFTEGRYLVRGRNIAGEAVLDAANQLTAVPGIQSATPNFVQSLPYRVAVPDVLGAEPAAEIDLQQVLSGSAETTPYPGSLLPLQWHLNSQPLRPRPYRRTDIRAVEAWEQGHSGEEVVVAVIDSLIQWDHPDLANTVYTLPATVEDPLPGEVSGWDFSNTDLTCAKGDPDSCTLGDPDTRISNAELDFVRPYFQNSFVLSDAALLAAYPRRDQNLQDRYPNATAEQRADALRRTFQSYASSQFHGTWTAGVIAAQPQNGQGIVGVAPEAEFLPVRVFGLGGEITPAALIEAVGYAAAREVDVINLSLGSLLPNWGLTDQMFAVLDRHPDLVIVASAGNDSLDGVGFPAAIPGVIAVGATNLEGNRTAYSSYGAGLDLVAPGGEVARRLREGILTTGGTWVEGFWTGIARPEEPWGLALDPIGQYVSVQGTSFSAPAVSGVLALMKGQDPDRQLSREQLTTILQETASYAPLTLTQADANQYRVQAEVGFGTTLAIPTVRPSGIEGELDPISPEAYYYGRGLVNATAAVEAVAMAVEKFR</sequence>
<evidence type="ECO:0000259" key="6">
    <source>
        <dbReference type="Pfam" id="PF00082"/>
    </source>
</evidence>
<evidence type="ECO:0000256" key="2">
    <source>
        <dbReference type="ARBA" id="ARBA00022670"/>
    </source>
</evidence>
<keyword evidence="3 5" id="KW-0378">Hydrolase</keyword>
<dbReference type="InterPro" id="IPR000209">
    <property type="entry name" value="Peptidase_S8/S53_dom"/>
</dbReference>
<dbReference type="GO" id="GO:0004252">
    <property type="term" value="F:serine-type endopeptidase activity"/>
    <property type="evidence" value="ECO:0007669"/>
    <property type="project" value="UniProtKB-UniRule"/>
</dbReference>
<organism evidence="7 8">
    <name type="scientific">Vasconcelosia minhoensis LEGE 07310</name>
    <dbReference type="NCBI Taxonomy" id="915328"/>
    <lineage>
        <taxon>Bacteria</taxon>
        <taxon>Bacillati</taxon>
        <taxon>Cyanobacteriota</taxon>
        <taxon>Cyanophyceae</taxon>
        <taxon>Nodosilineales</taxon>
        <taxon>Cymatolegaceae</taxon>
        <taxon>Vasconcelosia</taxon>
        <taxon>Vasconcelosia minhoensis</taxon>
    </lineage>
</organism>
<feature type="active site" description="Charge relay system" evidence="5">
    <location>
        <position position="433"/>
    </location>
</feature>
<dbReference type="InterPro" id="IPR036852">
    <property type="entry name" value="Peptidase_S8/S53_dom_sf"/>
</dbReference>
<dbReference type="InterPro" id="IPR023828">
    <property type="entry name" value="Peptidase_S8_Ser-AS"/>
</dbReference>
<dbReference type="InterPro" id="IPR050131">
    <property type="entry name" value="Peptidase_S8_subtilisin-like"/>
</dbReference>
<comment type="similarity">
    <text evidence="1 5">Belongs to the peptidase S8 family.</text>
</comment>
<feature type="active site" description="Charge relay system" evidence="5">
    <location>
        <position position="312"/>
    </location>
</feature>
<dbReference type="Proteomes" id="UP000636505">
    <property type="component" value="Unassembled WGS sequence"/>
</dbReference>
<dbReference type="PRINTS" id="PR00723">
    <property type="entry name" value="SUBTILISIN"/>
</dbReference>
<dbReference type="PANTHER" id="PTHR43806">
    <property type="entry name" value="PEPTIDASE S8"/>
    <property type="match status" value="1"/>
</dbReference>
<dbReference type="InterPro" id="IPR015500">
    <property type="entry name" value="Peptidase_S8_subtilisin-rel"/>
</dbReference>
<evidence type="ECO:0000256" key="1">
    <source>
        <dbReference type="ARBA" id="ARBA00011073"/>
    </source>
</evidence>
<dbReference type="PANTHER" id="PTHR43806:SF11">
    <property type="entry name" value="CEREVISIN-RELATED"/>
    <property type="match status" value="1"/>
</dbReference>
<comment type="caution">
    <text evidence="7">The sequence shown here is derived from an EMBL/GenBank/DDBJ whole genome shotgun (WGS) entry which is preliminary data.</text>
</comment>
<dbReference type="PROSITE" id="PS00138">
    <property type="entry name" value="SUBTILASE_SER"/>
    <property type="match status" value="1"/>
</dbReference>
<reference evidence="7" key="1">
    <citation type="submission" date="2020-10" db="EMBL/GenBank/DDBJ databases">
        <authorList>
            <person name="Castelo-Branco R."/>
            <person name="Eusebio N."/>
            <person name="Adriana R."/>
            <person name="Vieira A."/>
            <person name="Brugerolle De Fraissinette N."/>
            <person name="Rezende De Castro R."/>
            <person name="Schneider M.P."/>
            <person name="Vasconcelos V."/>
            <person name="Leao P.N."/>
        </authorList>
    </citation>
    <scope>NUCLEOTIDE SEQUENCE</scope>
    <source>
        <strain evidence="7">LEGE 07310</strain>
    </source>
</reference>
<dbReference type="Gene3D" id="3.40.50.200">
    <property type="entry name" value="Peptidase S8/S53 domain"/>
    <property type="match status" value="1"/>
</dbReference>
<dbReference type="EMBL" id="JADEXG010000034">
    <property type="protein sequence ID" value="MBE9078498.1"/>
    <property type="molecule type" value="Genomic_DNA"/>
</dbReference>
<evidence type="ECO:0000313" key="7">
    <source>
        <dbReference type="EMBL" id="MBE9078498.1"/>
    </source>
</evidence>
<evidence type="ECO:0000313" key="8">
    <source>
        <dbReference type="Proteomes" id="UP000636505"/>
    </source>
</evidence>